<proteinExistence type="predicted"/>
<reference evidence="2 3" key="1">
    <citation type="submission" date="2021-03" db="EMBL/GenBank/DDBJ databases">
        <title>Tenobrionicola molitorae gen. nov., sp. nov. and Tenobrionicola larvae sp. nov., isolated from larvae of the mealworm Tenobrio molitor L., a proposal to transfer Erwinia teleogrylli Liu et al. 2016 to a new genus Entomohabitans as Entomohabitans teleogrylli comb. nov.</title>
        <authorList>
            <person name="Lee S.D."/>
            <person name="Yang H.L."/>
            <person name="Kim I.S."/>
        </authorList>
    </citation>
    <scope>NUCLEOTIDE SEQUENCE [LARGE SCALE GENOMIC DNA]</scope>
    <source>
        <strain evidence="2 3">YMB-R21</strain>
    </source>
</reference>
<evidence type="ECO:0000313" key="2">
    <source>
        <dbReference type="EMBL" id="MBV5097374.1"/>
    </source>
</evidence>
<feature type="transmembrane region" description="Helical" evidence="1">
    <location>
        <begin position="12"/>
        <end position="33"/>
    </location>
</feature>
<feature type="non-terminal residue" evidence="2">
    <location>
        <position position="160"/>
    </location>
</feature>
<sequence length="160" mass="17970">MKHILSLPGSRIFLWFIIILVLAGVLCLCWLVWREPGALGFEVGTTTHDHWQTGLFVATGLGFLIFVLLFLQSRFGGGNNFDLHLAHAASDEEKKSVSKPQPVVSHSRKLTREMRDHLRAVYTFFWRAKVRLLLVVGDDADVDALVPELRAHGWAEGHGT</sequence>
<dbReference type="AlphaFoldDB" id="A0A949Q5L1"/>
<comment type="caution">
    <text evidence="2">The sequence shown here is derived from an EMBL/GenBank/DDBJ whole genome shotgun (WGS) entry which is preliminary data.</text>
</comment>
<dbReference type="Proteomes" id="UP000746420">
    <property type="component" value="Unassembled WGS sequence"/>
</dbReference>
<evidence type="ECO:0000256" key="1">
    <source>
        <dbReference type="SAM" id="Phobius"/>
    </source>
</evidence>
<keyword evidence="1" id="KW-1133">Transmembrane helix</keyword>
<feature type="transmembrane region" description="Helical" evidence="1">
    <location>
        <begin position="53"/>
        <end position="71"/>
    </location>
</feature>
<gene>
    <name evidence="2" type="ORF">JZ788_17005</name>
</gene>
<protein>
    <recommendedName>
        <fullName evidence="4">Type VI secretion protein VasK</fullName>
    </recommendedName>
</protein>
<name>A0A949Q5L1_9ENTR</name>
<keyword evidence="3" id="KW-1185">Reference proteome</keyword>
<accession>A0A949Q5L1</accession>
<keyword evidence="1" id="KW-0472">Membrane</keyword>
<evidence type="ECO:0000313" key="3">
    <source>
        <dbReference type="Proteomes" id="UP000746420"/>
    </source>
</evidence>
<keyword evidence="1" id="KW-0812">Transmembrane</keyword>
<dbReference type="EMBL" id="JAGFEW010000048">
    <property type="protein sequence ID" value="MBV5097374.1"/>
    <property type="molecule type" value="Genomic_DNA"/>
</dbReference>
<organism evidence="2 3">
    <name type="scientific">Tenebrionicola larvae</name>
    <dbReference type="NCBI Taxonomy" id="2815733"/>
    <lineage>
        <taxon>Bacteria</taxon>
        <taxon>Pseudomonadati</taxon>
        <taxon>Pseudomonadota</taxon>
        <taxon>Gammaproteobacteria</taxon>
        <taxon>Enterobacterales</taxon>
        <taxon>Enterobacteriaceae</taxon>
        <taxon>Tenebrionibacter/Tenebrionicola group</taxon>
        <taxon>Tenebrionicola</taxon>
    </lineage>
</organism>
<evidence type="ECO:0008006" key="4">
    <source>
        <dbReference type="Google" id="ProtNLM"/>
    </source>
</evidence>